<accession>A0ABP1QSX1</accession>
<proteinExistence type="inferred from homology"/>
<evidence type="ECO:0000313" key="4">
    <source>
        <dbReference type="EMBL" id="CAL8110173.1"/>
    </source>
</evidence>
<keyword evidence="5" id="KW-1185">Reference proteome</keyword>
<dbReference type="Gene3D" id="4.10.640.10">
    <property type="entry name" value="Ribosomal protein S18"/>
    <property type="match status" value="1"/>
</dbReference>
<reference evidence="4 5" key="1">
    <citation type="submission" date="2024-08" db="EMBL/GenBank/DDBJ databases">
        <authorList>
            <person name="Cucini C."/>
            <person name="Frati F."/>
        </authorList>
    </citation>
    <scope>NUCLEOTIDE SEQUENCE [LARGE SCALE GENOMIC DNA]</scope>
</reference>
<dbReference type="SUPFAM" id="SSF46911">
    <property type="entry name" value="Ribosomal protein S18"/>
    <property type="match status" value="1"/>
</dbReference>
<dbReference type="PANTHER" id="PTHR13479:SF40">
    <property type="entry name" value="SMALL RIBOSOMAL SUBUNIT PROTEIN BS18M"/>
    <property type="match status" value="1"/>
</dbReference>
<sequence>MMPVLRTLTRSRCAFSLSAVNPSVLVSSTIKSNYVPVRGVKTTDTVHPVPVFDEDEKVLKKVLEERLQDSEDLPIGMDNPYEKPKKVCILCEHGITPDYKNIKLLYQFVSPYTGMRYERHVTGLCKKKQEQVELAINTALRIGLMSNYLKEVEFIKDPKLCDPERPLRPHKY</sequence>
<evidence type="ECO:0000256" key="3">
    <source>
        <dbReference type="ARBA" id="ARBA00023274"/>
    </source>
</evidence>
<protein>
    <recommendedName>
        <fullName evidence="6">28S ribosomal protein S18c, mitochondrial</fullName>
    </recommendedName>
</protein>
<comment type="similarity">
    <text evidence="1">Belongs to the bacterial ribosomal protein bS18 family.</text>
</comment>
<evidence type="ECO:0000256" key="1">
    <source>
        <dbReference type="ARBA" id="ARBA00005589"/>
    </source>
</evidence>
<dbReference type="EMBL" id="CAXLJM020000043">
    <property type="protein sequence ID" value="CAL8110173.1"/>
    <property type="molecule type" value="Genomic_DNA"/>
</dbReference>
<organism evidence="4 5">
    <name type="scientific">Orchesella dallaii</name>
    <dbReference type="NCBI Taxonomy" id="48710"/>
    <lineage>
        <taxon>Eukaryota</taxon>
        <taxon>Metazoa</taxon>
        <taxon>Ecdysozoa</taxon>
        <taxon>Arthropoda</taxon>
        <taxon>Hexapoda</taxon>
        <taxon>Collembola</taxon>
        <taxon>Entomobryomorpha</taxon>
        <taxon>Entomobryoidea</taxon>
        <taxon>Orchesellidae</taxon>
        <taxon>Orchesellinae</taxon>
        <taxon>Orchesella</taxon>
    </lineage>
</organism>
<dbReference type="InterPro" id="IPR001648">
    <property type="entry name" value="Ribosomal_bS18"/>
</dbReference>
<dbReference type="PANTHER" id="PTHR13479">
    <property type="entry name" value="30S RIBOSOMAL PROTEIN S18"/>
    <property type="match status" value="1"/>
</dbReference>
<evidence type="ECO:0000256" key="2">
    <source>
        <dbReference type="ARBA" id="ARBA00022980"/>
    </source>
</evidence>
<dbReference type="Proteomes" id="UP001642540">
    <property type="component" value="Unassembled WGS sequence"/>
</dbReference>
<dbReference type="Pfam" id="PF01084">
    <property type="entry name" value="Ribosomal_S18"/>
    <property type="match status" value="1"/>
</dbReference>
<dbReference type="InterPro" id="IPR036870">
    <property type="entry name" value="Ribosomal_bS18_sf"/>
</dbReference>
<keyword evidence="2" id="KW-0689">Ribosomal protein</keyword>
<name>A0ABP1QSX1_9HEXA</name>
<evidence type="ECO:0008006" key="6">
    <source>
        <dbReference type="Google" id="ProtNLM"/>
    </source>
</evidence>
<keyword evidence="3" id="KW-0687">Ribonucleoprotein</keyword>
<gene>
    <name evidence="4" type="ORF">ODALV1_LOCUS14035</name>
</gene>
<comment type="caution">
    <text evidence="4">The sequence shown here is derived from an EMBL/GenBank/DDBJ whole genome shotgun (WGS) entry which is preliminary data.</text>
</comment>
<evidence type="ECO:0000313" key="5">
    <source>
        <dbReference type="Proteomes" id="UP001642540"/>
    </source>
</evidence>